<name>A0A0D0BP89_9AGAR</name>
<keyword evidence="3" id="KW-1185">Reference proteome</keyword>
<feature type="transmembrane region" description="Helical" evidence="1">
    <location>
        <begin position="191"/>
        <end position="215"/>
    </location>
</feature>
<reference evidence="2 3" key="1">
    <citation type="submission" date="2014-04" db="EMBL/GenBank/DDBJ databases">
        <title>Evolutionary Origins and Diversification of the Mycorrhizal Mutualists.</title>
        <authorList>
            <consortium name="DOE Joint Genome Institute"/>
            <consortium name="Mycorrhizal Genomics Consortium"/>
            <person name="Kohler A."/>
            <person name="Kuo A."/>
            <person name="Nagy L.G."/>
            <person name="Floudas D."/>
            <person name="Copeland A."/>
            <person name="Barry K.W."/>
            <person name="Cichocki N."/>
            <person name="Veneault-Fourrey C."/>
            <person name="LaButti K."/>
            <person name="Lindquist E.A."/>
            <person name="Lipzen A."/>
            <person name="Lundell T."/>
            <person name="Morin E."/>
            <person name="Murat C."/>
            <person name="Riley R."/>
            <person name="Ohm R."/>
            <person name="Sun H."/>
            <person name="Tunlid A."/>
            <person name="Henrissat B."/>
            <person name="Grigoriev I.V."/>
            <person name="Hibbett D.S."/>
            <person name="Martin F."/>
        </authorList>
    </citation>
    <scope>NUCLEOTIDE SEQUENCE [LARGE SCALE GENOMIC DNA]</scope>
    <source>
        <strain evidence="2 3">FD-317 M1</strain>
    </source>
</reference>
<dbReference type="HOGENOM" id="CLU_068500_0_0_1"/>
<evidence type="ECO:0000256" key="1">
    <source>
        <dbReference type="SAM" id="Phobius"/>
    </source>
</evidence>
<sequence>MTTTTSTLGFPCPSISSSQILVDDSDVTRIHYSGNWSILDSSTGGSDLVCNGSTHASAHQAGNQTTATFSFEGVGVEVYGSIPSDSDTASSYQVDNLHVFNLTFKSRHPDYDRIQLYASPQLEPGNHTLVISALGTHSNQTFLDYIIYNPIPSATNATASALSSSTLPKTSATAAAPSISSKSASGISTGALVGGILGGTILGLALGILSMFHILQRRKKKNTIGIAPFSTFSSSATGPISKRPATAKTKKAGNLATMSAVPQRTYIRLPEKYQISASRLAQPSDR</sequence>
<organism evidence="2 3">
    <name type="scientific">Collybiopsis luxurians FD-317 M1</name>
    <dbReference type="NCBI Taxonomy" id="944289"/>
    <lineage>
        <taxon>Eukaryota</taxon>
        <taxon>Fungi</taxon>
        <taxon>Dikarya</taxon>
        <taxon>Basidiomycota</taxon>
        <taxon>Agaricomycotina</taxon>
        <taxon>Agaricomycetes</taxon>
        <taxon>Agaricomycetidae</taxon>
        <taxon>Agaricales</taxon>
        <taxon>Marasmiineae</taxon>
        <taxon>Omphalotaceae</taxon>
        <taxon>Collybiopsis</taxon>
        <taxon>Collybiopsis luxurians</taxon>
    </lineage>
</organism>
<evidence type="ECO:0000313" key="3">
    <source>
        <dbReference type="Proteomes" id="UP000053593"/>
    </source>
</evidence>
<dbReference type="AlphaFoldDB" id="A0A0D0BP89"/>
<evidence type="ECO:0000313" key="2">
    <source>
        <dbReference type="EMBL" id="KIK56891.1"/>
    </source>
</evidence>
<dbReference type="OrthoDB" id="3265734at2759"/>
<keyword evidence="1" id="KW-0472">Membrane</keyword>
<keyword evidence="1" id="KW-1133">Transmembrane helix</keyword>
<protein>
    <submittedName>
        <fullName evidence="2">Uncharacterized protein</fullName>
    </submittedName>
</protein>
<dbReference type="EMBL" id="KN834794">
    <property type="protein sequence ID" value="KIK56891.1"/>
    <property type="molecule type" value="Genomic_DNA"/>
</dbReference>
<gene>
    <name evidence="2" type="ORF">GYMLUDRAFT_61735</name>
</gene>
<dbReference type="Proteomes" id="UP000053593">
    <property type="component" value="Unassembled WGS sequence"/>
</dbReference>
<keyword evidence="1" id="KW-0812">Transmembrane</keyword>
<accession>A0A0D0BP89</accession>
<proteinExistence type="predicted"/>
<dbReference type="Gene3D" id="2.60.120.260">
    <property type="entry name" value="Galactose-binding domain-like"/>
    <property type="match status" value="1"/>
</dbReference>